<evidence type="ECO:0000256" key="11">
    <source>
        <dbReference type="SAM" id="Phobius"/>
    </source>
</evidence>
<feature type="transmembrane region" description="Helical" evidence="11">
    <location>
        <begin position="435"/>
        <end position="456"/>
    </location>
</feature>
<dbReference type="Gene3D" id="1.10.3370.10">
    <property type="entry name" value="SecY subunit domain"/>
    <property type="match status" value="1"/>
</dbReference>
<dbReference type="InterPro" id="IPR023201">
    <property type="entry name" value="SecY_dom_sf"/>
</dbReference>
<name>A0A6S9KIS2_HETAK</name>
<keyword evidence="5 9" id="KW-0653">Protein transport</keyword>
<proteinExistence type="inferred from homology"/>
<feature type="transmembrane region" description="Helical" evidence="11">
    <location>
        <begin position="78"/>
        <end position="98"/>
    </location>
</feature>
<feature type="transmembrane region" description="Helical" evidence="11">
    <location>
        <begin position="31"/>
        <end position="51"/>
    </location>
</feature>
<dbReference type="InterPro" id="IPR019561">
    <property type="entry name" value="Translocon_Sec61/SecY_plug_dom"/>
</dbReference>
<gene>
    <name evidence="13" type="ORF">HAKA00212_LOCUS27042</name>
</gene>
<dbReference type="PIRSF" id="PIRSF004557">
    <property type="entry name" value="SecY"/>
    <property type="match status" value="1"/>
</dbReference>
<sequence length="476" mass="51616">MPRFIYMVRPLLGLMPEVSQPDRRLPINEKLAWTVFALMMYLFASGVPLYGMQTTRTSDPFHWLRVILASNRGTLMELGLAPIMTSSLVMQLMQGAGLLQVNMGSREERALFAGAQKLVGFGVTLAEAVAYVFCGMYGDVATLGYGTCALLATQLCLAGLLVILLDELLQKGYGLGSGLSLFMAVNTCTDILWSTVAPVSVTTGRGTEYHGCLVAFVHLLVSRKDKLRALADAFTRPHMPNLLNLAGTLAIMGAVTWFQGWRVNIPVKSVKHRTQSGQYPVKLFYTGNMPVVLYAAMVGQLYFVSQLVYAKMGSIPLVRLLGVWEEYGDGAGSKPVSGLAYLLSPPATLWELAADPLRALFYLSFVLSSCAMLSKAWMETTGQGPREVAEQLRNEQVAVKGHRDHAIAVVLQRYIPSAAALGGLTVGGLAVGADYLGALGSGTGIMLAVTTIFQYYEIFMREQKELMGSLGLLGQQ</sequence>
<comment type="subcellular location">
    <subcellularLocation>
        <location evidence="1">Endomembrane system</location>
        <topology evidence="1">Multi-pass membrane protein</topology>
    </subcellularLocation>
    <subcellularLocation>
        <location evidence="9">Membrane</location>
        <topology evidence="9">Multi-pass membrane protein</topology>
    </subcellularLocation>
</comment>
<dbReference type="GO" id="GO:0012505">
    <property type="term" value="C:endomembrane system"/>
    <property type="evidence" value="ECO:0007669"/>
    <property type="project" value="UniProtKB-SubCell"/>
</dbReference>
<dbReference type="Pfam" id="PF10559">
    <property type="entry name" value="Plug_translocon"/>
    <property type="match status" value="1"/>
</dbReference>
<evidence type="ECO:0000256" key="8">
    <source>
        <dbReference type="ARBA" id="ARBA00023136"/>
    </source>
</evidence>
<dbReference type="EMBL" id="HBIU01062886">
    <property type="protein sequence ID" value="CAE0655922.1"/>
    <property type="molecule type" value="Transcribed_RNA"/>
</dbReference>
<dbReference type="FunFam" id="1.10.3370.10:FF:000009">
    <property type="entry name" value="Pretranslocation protein, alpha subunit, putative"/>
    <property type="match status" value="1"/>
</dbReference>
<dbReference type="InterPro" id="IPR002208">
    <property type="entry name" value="SecY/SEC61-alpha"/>
</dbReference>
<dbReference type="PROSITE" id="PS00756">
    <property type="entry name" value="SECY_2"/>
    <property type="match status" value="1"/>
</dbReference>
<dbReference type="GO" id="GO:0016020">
    <property type="term" value="C:membrane"/>
    <property type="evidence" value="ECO:0007669"/>
    <property type="project" value="UniProtKB-SubCell"/>
</dbReference>
<evidence type="ECO:0000259" key="12">
    <source>
        <dbReference type="Pfam" id="PF10559"/>
    </source>
</evidence>
<organism evidence="13">
    <name type="scientific">Heterosigma akashiwo</name>
    <name type="common">Chromophytic alga</name>
    <name type="synonym">Heterosigma carterae</name>
    <dbReference type="NCBI Taxonomy" id="2829"/>
    <lineage>
        <taxon>Eukaryota</taxon>
        <taxon>Sar</taxon>
        <taxon>Stramenopiles</taxon>
        <taxon>Ochrophyta</taxon>
        <taxon>Raphidophyceae</taxon>
        <taxon>Chattonellales</taxon>
        <taxon>Chattonellaceae</taxon>
        <taxon>Heterosigma</taxon>
    </lineage>
</organism>
<keyword evidence="6 11" id="KW-1133">Transmembrane helix</keyword>
<protein>
    <recommendedName>
        <fullName evidence="12">Translocon Sec61/SecY plug domain-containing protein</fullName>
    </recommendedName>
</protein>
<feature type="domain" description="Translocon Sec61/SecY plug" evidence="12">
    <location>
        <begin position="41"/>
        <end position="73"/>
    </location>
</feature>
<evidence type="ECO:0000256" key="3">
    <source>
        <dbReference type="ARBA" id="ARBA00022448"/>
    </source>
</evidence>
<dbReference type="NCBIfam" id="NF006341">
    <property type="entry name" value="PRK08568.1-5"/>
    <property type="match status" value="1"/>
</dbReference>
<evidence type="ECO:0000313" key="13">
    <source>
        <dbReference type="EMBL" id="CAE0655922.1"/>
    </source>
</evidence>
<feature type="transmembrane region" description="Helical" evidence="11">
    <location>
        <begin position="291"/>
        <end position="310"/>
    </location>
</feature>
<dbReference type="SUPFAM" id="SSF103491">
    <property type="entry name" value="Preprotein translocase SecY subunit"/>
    <property type="match status" value="1"/>
</dbReference>
<keyword evidence="3 9" id="KW-0813">Transport</keyword>
<comment type="similarity">
    <text evidence="2 10">Belongs to the SecY/SEC61-alpha family.</text>
</comment>
<dbReference type="InterPro" id="IPR030659">
    <property type="entry name" value="SecY_CS"/>
</dbReference>
<evidence type="ECO:0000256" key="1">
    <source>
        <dbReference type="ARBA" id="ARBA00004127"/>
    </source>
</evidence>
<evidence type="ECO:0000256" key="5">
    <source>
        <dbReference type="ARBA" id="ARBA00022927"/>
    </source>
</evidence>
<dbReference type="GO" id="GO:0015031">
    <property type="term" value="P:protein transport"/>
    <property type="evidence" value="ECO:0007669"/>
    <property type="project" value="UniProtKB-KW"/>
</dbReference>
<dbReference type="PROSITE" id="PS00755">
    <property type="entry name" value="SECY_1"/>
    <property type="match status" value="1"/>
</dbReference>
<evidence type="ECO:0000256" key="4">
    <source>
        <dbReference type="ARBA" id="ARBA00022692"/>
    </source>
</evidence>
<dbReference type="AlphaFoldDB" id="A0A6S9KIS2"/>
<evidence type="ECO:0000256" key="7">
    <source>
        <dbReference type="ARBA" id="ARBA00023010"/>
    </source>
</evidence>
<feature type="transmembrane region" description="Helical" evidence="11">
    <location>
        <begin position="172"/>
        <end position="193"/>
    </location>
</feature>
<dbReference type="PANTHER" id="PTHR10906">
    <property type="entry name" value="SECY/SEC61-ALPHA FAMILY MEMBER"/>
    <property type="match status" value="1"/>
</dbReference>
<feature type="transmembrane region" description="Helical" evidence="11">
    <location>
        <begin position="199"/>
        <end position="221"/>
    </location>
</feature>
<feature type="transmembrane region" description="Helical" evidence="11">
    <location>
        <begin position="242"/>
        <end position="261"/>
    </location>
</feature>
<keyword evidence="4 9" id="KW-0812">Transmembrane</keyword>
<evidence type="ECO:0000256" key="6">
    <source>
        <dbReference type="ARBA" id="ARBA00022989"/>
    </source>
</evidence>
<dbReference type="Pfam" id="PF00344">
    <property type="entry name" value="SecY"/>
    <property type="match status" value="1"/>
</dbReference>
<accession>A0A6S9KIS2</accession>
<evidence type="ECO:0000256" key="10">
    <source>
        <dbReference type="RuleBase" id="RU004349"/>
    </source>
</evidence>
<keyword evidence="8 11" id="KW-0472">Membrane</keyword>
<keyword evidence="7 9" id="KW-0811">Translocation</keyword>
<dbReference type="NCBIfam" id="TIGR00967">
    <property type="entry name" value="3a0501s007"/>
    <property type="match status" value="1"/>
</dbReference>
<feature type="transmembrane region" description="Helical" evidence="11">
    <location>
        <begin position="118"/>
        <end position="138"/>
    </location>
</feature>
<evidence type="ECO:0000256" key="2">
    <source>
        <dbReference type="ARBA" id="ARBA00005751"/>
    </source>
</evidence>
<evidence type="ECO:0000256" key="9">
    <source>
        <dbReference type="RuleBase" id="RU003484"/>
    </source>
</evidence>
<reference evidence="13" key="1">
    <citation type="submission" date="2021-01" db="EMBL/GenBank/DDBJ databases">
        <authorList>
            <person name="Corre E."/>
            <person name="Pelletier E."/>
            <person name="Niang G."/>
            <person name="Scheremetjew M."/>
            <person name="Finn R."/>
            <person name="Kale V."/>
            <person name="Holt S."/>
            <person name="Cochrane G."/>
            <person name="Meng A."/>
            <person name="Brown T."/>
            <person name="Cohen L."/>
        </authorList>
    </citation>
    <scope>NUCLEOTIDE SEQUENCE</scope>
    <source>
        <strain evidence="13">CCMP3107</strain>
    </source>
</reference>
<feature type="transmembrane region" description="Helical" evidence="11">
    <location>
        <begin position="144"/>
        <end position="165"/>
    </location>
</feature>